<proteinExistence type="predicted"/>
<keyword evidence="2" id="KW-1185">Reference proteome</keyword>
<reference evidence="1 2" key="1">
    <citation type="submission" date="2024-02" db="EMBL/GenBank/DDBJ databases">
        <title>A chromosome-level genome assembly of Drosophila madeirensis, a fruit fly species endemic to Madeira island.</title>
        <authorList>
            <person name="Tomihara K."/>
            <person name="Llopart A."/>
            <person name="Yamamoto D."/>
        </authorList>
    </citation>
    <scope>NUCLEOTIDE SEQUENCE [LARGE SCALE GENOMIC DNA]</scope>
    <source>
        <strain evidence="1 2">RF1</strain>
    </source>
</reference>
<gene>
    <name evidence="1" type="ORF">DMAD_02431</name>
</gene>
<accession>A0AAU9G5V5</accession>
<dbReference type="EMBL" id="AP029267">
    <property type="protein sequence ID" value="BFG03091.1"/>
    <property type="molecule type" value="Genomic_DNA"/>
</dbReference>
<protein>
    <submittedName>
        <fullName evidence="1">Uncharacterized protein</fullName>
    </submittedName>
</protein>
<name>A0AAU9G5V5_DROMD</name>
<sequence>MDDNDCFYNAHNIGT</sequence>
<evidence type="ECO:0000313" key="2">
    <source>
        <dbReference type="Proteomes" id="UP001500889"/>
    </source>
</evidence>
<dbReference type="Proteomes" id="UP001500889">
    <property type="component" value="Chromosome E"/>
</dbReference>
<organism evidence="1 2">
    <name type="scientific">Drosophila madeirensis</name>
    <name type="common">Fruit fly</name>
    <dbReference type="NCBI Taxonomy" id="30013"/>
    <lineage>
        <taxon>Eukaryota</taxon>
        <taxon>Metazoa</taxon>
        <taxon>Ecdysozoa</taxon>
        <taxon>Arthropoda</taxon>
        <taxon>Hexapoda</taxon>
        <taxon>Insecta</taxon>
        <taxon>Pterygota</taxon>
        <taxon>Neoptera</taxon>
        <taxon>Endopterygota</taxon>
        <taxon>Diptera</taxon>
        <taxon>Brachycera</taxon>
        <taxon>Muscomorpha</taxon>
        <taxon>Ephydroidea</taxon>
        <taxon>Drosophilidae</taxon>
        <taxon>Drosophila</taxon>
        <taxon>Sophophora</taxon>
    </lineage>
</organism>
<evidence type="ECO:0000313" key="1">
    <source>
        <dbReference type="EMBL" id="BFG03091.1"/>
    </source>
</evidence>